<dbReference type="SUPFAM" id="SSF102405">
    <property type="entry name" value="MCP/YpsA-like"/>
    <property type="match status" value="1"/>
</dbReference>
<evidence type="ECO:0000313" key="5">
    <source>
        <dbReference type="Proteomes" id="UP000254554"/>
    </source>
</evidence>
<proteinExistence type="inferred from homology"/>
<dbReference type="GO" id="GO:0008714">
    <property type="term" value="F:AMP nucleosidase activity"/>
    <property type="evidence" value="ECO:0007669"/>
    <property type="project" value="UniProtKB-EC"/>
</dbReference>
<gene>
    <name evidence="4" type="primary">yvdD_1</name>
    <name evidence="4" type="ORF">NCTC11370_00451</name>
</gene>
<dbReference type="EMBL" id="UGGT01000001">
    <property type="protein sequence ID" value="STO20397.1"/>
    <property type="molecule type" value="Genomic_DNA"/>
</dbReference>
<dbReference type="OrthoDB" id="9801098at2"/>
<dbReference type="Proteomes" id="UP000254554">
    <property type="component" value="Unassembled WGS sequence"/>
</dbReference>
<dbReference type="GO" id="GO:0005829">
    <property type="term" value="C:cytosol"/>
    <property type="evidence" value="ECO:0007669"/>
    <property type="project" value="TreeGrafter"/>
</dbReference>
<comment type="catalytic activity">
    <reaction evidence="1">
        <text>AMP + H2O = D-ribose 5-phosphate + adenine</text>
        <dbReference type="Rhea" id="RHEA:20129"/>
        <dbReference type="ChEBI" id="CHEBI:15377"/>
        <dbReference type="ChEBI" id="CHEBI:16708"/>
        <dbReference type="ChEBI" id="CHEBI:78346"/>
        <dbReference type="ChEBI" id="CHEBI:456215"/>
        <dbReference type="EC" id="3.2.2.4"/>
    </reaction>
</comment>
<evidence type="ECO:0000256" key="1">
    <source>
        <dbReference type="ARBA" id="ARBA00000274"/>
    </source>
</evidence>
<dbReference type="PANTHER" id="PTHR31223:SF70">
    <property type="entry name" value="LOG FAMILY PROTEIN YJL055W"/>
    <property type="match status" value="1"/>
</dbReference>
<keyword evidence="3" id="KW-0378">Hydrolase</keyword>
<dbReference type="GO" id="GO:0009691">
    <property type="term" value="P:cytokinin biosynthetic process"/>
    <property type="evidence" value="ECO:0007669"/>
    <property type="project" value="UniProtKB-UniRule"/>
</dbReference>
<accession>A0A377G6F0</accession>
<dbReference type="STRING" id="1094715.GCA_000236165_00310"/>
<dbReference type="InterPro" id="IPR005269">
    <property type="entry name" value="LOG"/>
</dbReference>
<dbReference type="NCBIfam" id="TIGR00730">
    <property type="entry name" value="Rossman fold protein, TIGR00730 family"/>
    <property type="match status" value="1"/>
</dbReference>
<evidence type="ECO:0000313" key="4">
    <source>
        <dbReference type="EMBL" id="STO20397.1"/>
    </source>
</evidence>
<organism evidence="4 5">
    <name type="scientific">Fluoribacter dumoffii</name>
    <dbReference type="NCBI Taxonomy" id="463"/>
    <lineage>
        <taxon>Bacteria</taxon>
        <taxon>Pseudomonadati</taxon>
        <taxon>Pseudomonadota</taxon>
        <taxon>Gammaproteobacteria</taxon>
        <taxon>Legionellales</taxon>
        <taxon>Legionellaceae</taxon>
        <taxon>Fluoribacter</taxon>
    </lineage>
</organism>
<evidence type="ECO:0000256" key="2">
    <source>
        <dbReference type="ARBA" id="ARBA00006763"/>
    </source>
</evidence>
<dbReference type="Pfam" id="PF03641">
    <property type="entry name" value="Lysine_decarbox"/>
    <property type="match status" value="1"/>
</dbReference>
<protein>
    <recommendedName>
        <fullName evidence="3">Cytokinin riboside 5'-monophosphate phosphoribohydrolase</fullName>
        <ecNumber evidence="3">3.2.2.n1</ecNumber>
    </recommendedName>
</protein>
<dbReference type="EC" id="3.2.2.n1" evidence="3"/>
<keyword evidence="3" id="KW-0203">Cytokinin biosynthesis</keyword>
<evidence type="ECO:0000256" key="3">
    <source>
        <dbReference type="RuleBase" id="RU363015"/>
    </source>
</evidence>
<keyword evidence="5" id="KW-1185">Reference proteome</keyword>
<dbReference type="AlphaFoldDB" id="A0A377G6F0"/>
<dbReference type="InterPro" id="IPR031100">
    <property type="entry name" value="LOG_fam"/>
</dbReference>
<dbReference type="Gene3D" id="3.40.50.450">
    <property type="match status" value="1"/>
</dbReference>
<dbReference type="PANTHER" id="PTHR31223">
    <property type="entry name" value="LOG FAMILY PROTEIN YJL055W"/>
    <property type="match status" value="1"/>
</dbReference>
<sequence length="200" mass="22673">MDFFILYYAEKLTIRIFMKRVCVYLGAHSGNNKLFEQATIKLAQELVSMGLTLVYGGSKLGMMGLLSTTVKELGGKAIGITTTHLLNQEKTSEILDELHVVDSMQERKRMLQHLADGFIVMPGGLGTLEEAIETWNSIKIGESNKKIGFLNVANYFDKLFHFINHCVEHEFMNTHQSTIPIIHSEPFLLLRDLIGRDERN</sequence>
<name>A0A377G6F0_9GAMM</name>
<reference evidence="4 5" key="1">
    <citation type="submission" date="2018-06" db="EMBL/GenBank/DDBJ databases">
        <authorList>
            <consortium name="Pathogen Informatics"/>
            <person name="Doyle S."/>
        </authorList>
    </citation>
    <scope>NUCLEOTIDE SEQUENCE [LARGE SCALE GENOMIC DNA]</scope>
    <source>
        <strain evidence="4 5">NCTC11370</strain>
    </source>
</reference>
<comment type="similarity">
    <text evidence="2 3">Belongs to the LOG family.</text>
</comment>